<organism evidence="9 10">
    <name type="scientific">Pseudofulvibacter geojedonensis</name>
    <dbReference type="NCBI Taxonomy" id="1123758"/>
    <lineage>
        <taxon>Bacteria</taxon>
        <taxon>Pseudomonadati</taxon>
        <taxon>Bacteroidota</taxon>
        <taxon>Flavobacteriia</taxon>
        <taxon>Flavobacteriales</taxon>
        <taxon>Flavobacteriaceae</taxon>
        <taxon>Pseudofulvibacter</taxon>
    </lineage>
</organism>
<dbReference type="Gene3D" id="1.20.120.80">
    <property type="entry name" value="Cytochrome c oxidase, subunit III, four-helix bundle"/>
    <property type="match status" value="2"/>
</dbReference>
<reference evidence="10" key="1">
    <citation type="journal article" date="2019" name="Int. J. Syst. Evol. Microbiol.">
        <title>The Global Catalogue of Microorganisms (GCM) 10K type strain sequencing project: providing services to taxonomists for standard genome sequencing and annotation.</title>
        <authorList>
            <consortium name="The Broad Institute Genomics Platform"/>
            <consortium name="The Broad Institute Genome Sequencing Center for Infectious Disease"/>
            <person name="Wu L."/>
            <person name="Ma J."/>
        </authorList>
    </citation>
    <scope>NUCLEOTIDE SEQUENCE [LARGE SCALE GENOMIC DNA]</scope>
    <source>
        <strain evidence="10">CCUG 62114</strain>
    </source>
</reference>
<evidence type="ECO:0000256" key="1">
    <source>
        <dbReference type="ARBA" id="ARBA00004651"/>
    </source>
</evidence>
<keyword evidence="4 7" id="KW-0812">Transmembrane</keyword>
<dbReference type="InterPro" id="IPR013833">
    <property type="entry name" value="Cyt_c_oxidase_su3_a-hlx"/>
</dbReference>
<evidence type="ECO:0000256" key="7">
    <source>
        <dbReference type="SAM" id="Phobius"/>
    </source>
</evidence>
<sequence>MGATVAANTDGKAWEGGRRPFGISYGKMMMWFFILSDALTFSGFIAAYGFSRYKYIDAWPIADEVFNHFPFLHGVDAPMYYVALMTFILIFSSVTMVLAVDAGHQMKKNKVIIYMFLTIIGGAIFVGSQAWEWKNFIKGEYGAVKTLSGDIIQFTDADGKRVKMDDFVKAAHIDRTTHQSNEGIWFKSEKQLPKYTMADVTKSFAAHPELRVRIQKLDEKGHKIVLDRDASVAKLAQGVKTVEGANLKENEYGHPLFADFFFFITGFHGFHVFSGVMFNILVFFNVIIGTYERRGHYEMVEKVGLYWHFVDLVWVFVFTFFYLV</sequence>
<comment type="similarity">
    <text evidence="2">Belongs to the cytochrome c oxidase subunit 3 family.</text>
</comment>
<proteinExistence type="inferred from homology"/>
<dbReference type="Proteomes" id="UP001596997">
    <property type="component" value="Unassembled WGS sequence"/>
</dbReference>
<protein>
    <submittedName>
        <fullName evidence="9">Cytochrome c oxidase subunit 3</fullName>
    </submittedName>
</protein>
<dbReference type="InterPro" id="IPR035973">
    <property type="entry name" value="Cyt_c_oxidase_su3-like_sf"/>
</dbReference>
<name>A0ABW3I1B8_9FLAO</name>
<evidence type="ECO:0000256" key="4">
    <source>
        <dbReference type="ARBA" id="ARBA00022692"/>
    </source>
</evidence>
<gene>
    <name evidence="9" type="ORF">ACFQ1O_06405</name>
</gene>
<comment type="caution">
    <text evidence="9">The sequence shown here is derived from an EMBL/GenBank/DDBJ whole genome shotgun (WGS) entry which is preliminary data.</text>
</comment>
<feature type="transmembrane region" description="Helical" evidence="7">
    <location>
        <begin position="111"/>
        <end position="131"/>
    </location>
</feature>
<dbReference type="RefSeq" id="WP_377714525.1">
    <property type="nucleotide sequence ID" value="NZ_JBHTJM010000006.1"/>
</dbReference>
<feature type="domain" description="Heme-copper oxidase subunit III family profile" evidence="8">
    <location>
        <begin position="27"/>
        <end position="324"/>
    </location>
</feature>
<keyword evidence="5 7" id="KW-1133">Transmembrane helix</keyword>
<keyword evidence="10" id="KW-1185">Reference proteome</keyword>
<evidence type="ECO:0000256" key="5">
    <source>
        <dbReference type="ARBA" id="ARBA00022989"/>
    </source>
</evidence>
<dbReference type="PANTHER" id="PTHR11403:SF2">
    <property type="entry name" value="CYTOCHROME BO(3) UBIQUINOL OXIDASE SUBUNIT 3"/>
    <property type="match status" value="1"/>
</dbReference>
<dbReference type="InterPro" id="IPR000298">
    <property type="entry name" value="Cyt_c_oxidase-like_su3"/>
</dbReference>
<dbReference type="EMBL" id="JBHTJM010000006">
    <property type="protein sequence ID" value="MFD0963629.1"/>
    <property type="molecule type" value="Genomic_DNA"/>
</dbReference>
<dbReference type="PROSITE" id="PS50253">
    <property type="entry name" value="COX3"/>
    <property type="match status" value="1"/>
</dbReference>
<evidence type="ECO:0000256" key="2">
    <source>
        <dbReference type="ARBA" id="ARBA00010581"/>
    </source>
</evidence>
<evidence type="ECO:0000256" key="6">
    <source>
        <dbReference type="ARBA" id="ARBA00023136"/>
    </source>
</evidence>
<feature type="transmembrane region" description="Helical" evidence="7">
    <location>
        <begin position="79"/>
        <end position="99"/>
    </location>
</feature>
<keyword evidence="6 7" id="KW-0472">Membrane</keyword>
<dbReference type="InterPro" id="IPR024791">
    <property type="entry name" value="Cyt_c/ubiquinol_Oxase_su3"/>
</dbReference>
<feature type="transmembrane region" description="Helical" evidence="7">
    <location>
        <begin position="260"/>
        <end position="284"/>
    </location>
</feature>
<feature type="transmembrane region" description="Helical" evidence="7">
    <location>
        <begin position="28"/>
        <end position="50"/>
    </location>
</feature>
<comment type="subcellular location">
    <subcellularLocation>
        <location evidence="1">Cell membrane</location>
        <topology evidence="1">Multi-pass membrane protein</topology>
    </subcellularLocation>
</comment>
<accession>A0ABW3I1B8</accession>
<evidence type="ECO:0000313" key="10">
    <source>
        <dbReference type="Proteomes" id="UP001596997"/>
    </source>
</evidence>
<dbReference type="SUPFAM" id="SSF81452">
    <property type="entry name" value="Cytochrome c oxidase subunit III-like"/>
    <property type="match status" value="2"/>
</dbReference>
<feature type="transmembrane region" description="Helical" evidence="7">
    <location>
        <begin position="305"/>
        <end position="323"/>
    </location>
</feature>
<dbReference type="Pfam" id="PF00510">
    <property type="entry name" value="COX3"/>
    <property type="match status" value="1"/>
</dbReference>
<evidence type="ECO:0000256" key="3">
    <source>
        <dbReference type="ARBA" id="ARBA00022475"/>
    </source>
</evidence>
<evidence type="ECO:0000259" key="8">
    <source>
        <dbReference type="PROSITE" id="PS50253"/>
    </source>
</evidence>
<dbReference type="PANTHER" id="PTHR11403">
    <property type="entry name" value="CYTOCHROME C OXIDASE SUBUNIT III"/>
    <property type="match status" value="1"/>
</dbReference>
<keyword evidence="3" id="KW-1003">Cell membrane</keyword>
<evidence type="ECO:0000313" key="9">
    <source>
        <dbReference type="EMBL" id="MFD0963629.1"/>
    </source>
</evidence>